<sequence length="242" mass="28091">MSAFKDQFEIFGELGVEKADLAKFRKLAMDIETLLDNSKSVPAQQLLEFKGYFRNVTELEQRDKIGKHIDEIEKYSLQAYERFKVEPDYMKFHGISIQNGSDNTLETLSYYRNVNKKVKPPSGSTEIKYSLEKLINHMVVSYFLRKRKTDRFDKSIIIRFLYDEAAKYESIHIGASYKRRLSPYAKGVITGYLTLVLGGADQSKELSKEKYVRTPPFYDYVKYALAERIKKEQAAIAEENIA</sequence>
<organism evidence="1 2">
    <name type="scientific">Flavipsychrobacter stenotrophus</name>
    <dbReference type="NCBI Taxonomy" id="2077091"/>
    <lineage>
        <taxon>Bacteria</taxon>
        <taxon>Pseudomonadati</taxon>
        <taxon>Bacteroidota</taxon>
        <taxon>Chitinophagia</taxon>
        <taxon>Chitinophagales</taxon>
        <taxon>Chitinophagaceae</taxon>
        <taxon>Flavipsychrobacter</taxon>
    </lineage>
</organism>
<evidence type="ECO:0000313" key="1">
    <source>
        <dbReference type="EMBL" id="PQJ08776.1"/>
    </source>
</evidence>
<proteinExistence type="predicted"/>
<dbReference type="EMBL" id="PPSL01000013">
    <property type="protein sequence ID" value="PQJ08776.1"/>
    <property type="molecule type" value="Genomic_DNA"/>
</dbReference>
<dbReference type="AlphaFoldDB" id="A0A2S7SQE1"/>
<name>A0A2S7SQE1_9BACT</name>
<dbReference type="Proteomes" id="UP000239872">
    <property type="component" value="Unassembled WGS sequence"/>
</dbReference>
<gene>
    <name evidence="1" type="ORF">CJD36_022525</name>
</gene>
<dbReference type="RefSeq" id="WP_105041471.1">
    <property type="nucleotide sequence ID" value="NZ_PPSL01000013.1"/>
</dbReference>
<comment type="caution">
    <text evidence="1">The sequence shown here is derived from an EMBL/GenBank/DDBJ whole genome shotgun (WGS) entry which is preliminary data.</text>
</comment>
<reference evidence="1 2" key="1">
    <citation type="submission" date="2018-01" db="EMBL/GenBank/DDBJ databases">
        <title>A novel member of the phylum Bacteroidetes isolated from glacier ice.</title>
        <authorList>
            <person name="Liu Q."/>
            <person name="Xin Y.-H."/>
        </authorList>
    </citation>
    <scope>NUCLEOTIDE SEQUENCE [LARGE SCALE GENOMIC DNA]</scope>
    <source>
        <strain evidence="1 2">RB1R16</strain>
    </source>
</reference>
<protein>
    <submittedName>
        <fullName evidence="1">Uncharacterized protein</fullName>
    </submittedName>
</protein>
<evidence type="ECO:0000313" key="2">
    <source>
        <dbReference type="Proteomes" id="UP000239872"/>
    </source>
</evidence>
<keyword evidence="2" id="KW-1185">Reference proteome</keyword>
<accession>A0A2S7SQE1</accession>